<name>A0A310SJG3_9HYME</name>
<sequence>MLENTSRKSAETQEVDDDDGVVRKDDLTIIMYPALEITPKCTQKSGIQRAEAKPKGDSSVA</sequence>
<evidence type="ECO:0000313" key="2">
    <source>
        <dbReference type="EMBL" id="OAD59788.1"/>
    </source>
</evidence>
<keyword evidence="3" id="KW-1185">Reference proteome</keyword>
<feature type="compositionally biased region" description="Basic and acidic residues" evidence="1">
    <location>
        <begin position="50"/>
        <end position="61"/>
    </location>
</feature>
<dbReference type="AlphaFoldDB" id="A0A310SJG3"/>
<accession>A0A310SJG3</accession>
<evidence type="ECO:0000256" key="1">
    <source>
        <dbReference type="SAM" id="MobiDB-lite"/>
    </source>
</evidence>
<protein>
    <submittedName>
        <fullName evidence="2">Uncharacterized protein</fullName>
    </submittedName>
</protein>
<feature type="region of interest" description="Disordered" evidence="1">
    <location>
        <begin position="42"/>
        <end position="61"/>
    </location>
</feature>
<dbReference type="EMBL" id="KQ760561">
    <property type="protein sequence ID" value="OAD59788.1"/>
    <property type="molecule type" value="Genomic_DNA"/>
</dbReference>
<feature type="region of interest" description="Disordered" evidence="1">
    <location>
        <begin position="1"/>
        <end position="23"/>
    </location>
</feature>
<feature type="compositionally biased region" description="Basic and acidic residues" evidence="1">
    <location>
        <begin position="1"/>
        <end position="11"/>
    </location>
</feature>
<reference evidence="2 3" key="1">
    <citation type="submission" date="2015-07" db="EMBL/GenBank/DDBJ databases">
        <title>The genome of Eufriesea mexicana.</title>
        <authorList>
            <person name="Pan H."/>
            <person name="Kapheim K."/>
        </authorList>
    </citation>
    <scope>NUCLEOTIDE SEQUENCE [LARGE SCALE GENOMIC DNA]</scope>
    <source>
        <strain evidence="2">0111107269</strain>
        <tissue evidence="2">Whole body</tissue>
    </source>
</reference>
<dbReference type="Proteomes" id="UP000250275">
    <property type="component" value="Unassembled WGS sequence"/>
</dbReference>
<gene>
    <name evidence="2" type="ORF">WN48_07886</name>
</gene>
<proteinExistence type="predicted"/>
<evidence type="ECO:0000313" key="3">
    <source>
        <dbReference type="Proteomes" id="UP000250275"/>
    </source>
</evidence>
<organism evidence="2 3">
    <name type="scientific">Eufriesea mexicana</name>
    <dbReference type="NCBI Taxonomy" id="516756"/>
    <lineage>
        <taxon>Eukaryota</taxon>
        <taxon>Metazoa</taxon>
        <taxon>Ecdysozoa</taxon>
        <taxon>Arthropoda</taxon>
        <taxon>Hexapoda</taxon>
        <taxon>Insecta</taxon>
        <taxon>Pterygota</taxon>
        <taxon>Neoptera</taxon>
        <taxon>Endopterygota</taxon>
        <taxon>Hymenoptera</taxon>
        <taxon>Apocrita</taxon>
        <taxon>Aculeata</taxon>
        <taxon>Apoidea</taxon>
        <taxon>Anthophila</taxon>
        <taxon>Apidae</taxon>
        <taxon>Eufriesea</taxon>
    </lineage>
</organism>